<dbReference type="AlphaFoldDB" id="A0A060PNX8"/>
<dbReference type="PANTHER" id="PTHR30160">
    <property type="entry name" value="TETRAACYLDISACCHARIDE 4'-KINASE-RELATED"/>
    <property type="match status" value="1"/>
</dbReference>
<dbReference type="FunFam" id="3.40.50.2000:FF:000457">
    <property type="entry name" value="Lipopolysaccharide heptosyltransferase II"/>
    <property type="match status" value="1"/>
</dbReference>
<protein>
    <recommendedName>
        <fullName evidence="4">lipopolysaccharide heptosyltransferase II</fullName>
        <ecNumber evidence="4">2.4.99.24</ecNumber>
    </recommendedName>
</protein>
<dbReference type="Pfam" id="PF01075">
    <property type="entry name" value="Glyco_transf_9"/>
    <property type="match status" value="1"/>
</dbReference>
<dbReference type="Proteomes" id="UP000031662">
    <property type="component" value="Chromosome"/>
</dbReference>
<proteinExistence type="inferred from homology"/>
<evidence type="ECO:0000256" key="4">
    <source>
        <dbReference type="ARBA" id="ARBA00044042"/>
    </source>
</evidence>
<evidence type="ECO:0000256" key="2">
    <source>
        <dbReference type="ARBA" id="ARBA00022679"/>
    </source>
</evidence>
<comment type="similarity">
    <text evidence="3">Belongs to the glycosyltransferase 9 family.</text>
</comment>
<reference evidence="6 7" key="1">
    <citation type="submission" date="2013-11" db="EMBL/GenBank/DDBJ databases">
        <title>Estimation of Helicobacter pylori bacteriophage ecology using H. pylori isolates.</title>
        <authorList>
            <person name="Uchiyama J."/>
            <person name="Takemura-Uchiyama I."/>
            <person name="Ujihara T."/>
            <person name="Matsuzaki S."/>
        </authorList>
    </citation>
    <scope>NUCLEOTIDE SEQUENCE [LARGE SCALE GENOMIC DNA]</scope>
    <source>
        <strain evidence="6 7">NY40</strain>
    </source>
</reference>
<evidence type="ECO:0000256" key="5">
    <source>
        <dbReference type="ARBA" id="ARBA00047503"/>
    </source>
</evidence>
<dbReference type="NCBIfam" id="TIGR02195">
    <property type="entry name" value="heptsyl_trn_II"/>
    <property type="match status" value="1"/>
</dbReference>
<dbReference type="SUPFAM" id="SSF53756">
    <property type="entry name" value="UDP-Glycosyltransferase/glycogen phosphorylase"/>
    <property type="match status" value="1"/>
</dbReference>
<dbReference type="InterPro" id="IPR051199">
    <property type="entry name" value="LPS_LOS_Heptosyltrfase"/>
</dbReference>
<evidence type="ECO:0000256" key="3">
    <source>
        <dbReference type="ARBA" id="ARBA00043995"/>
    </source>
</evidence>
<dbReference type="PANTHER" id="PTHR30160:SF7">
    <property type="entry name" value="ADP-HEPTOSE--LPS HEPTOSYLTRANSFERASE 2"/>
    <property type="match status" value="1"/>
</dbReference>
<gene>
    <name evidence="6" type="ORF">NY40_0174</name>
</gene>
<sequence>MSVNAPKRMRILLRLPNWLGDGVMASSLFYTLKHHYPNAHFILVGPQITCELFKKDEKIEAVFIDDTKKSFFRLLATYKLAQKIGRCDMAITLNNHFYSAFLLYATKTPIRIGFAQFFRSLFLSHAIAPAPKEYHQVEKYCFLFSQFLKKELDQKSVLPLKLAFDLPTHTPNTPKKIGFNPSASYGSAKRWPASYYAEVAAALLEKGHEIYFFGAKEDAIVSEEILKSVKSLLKNPLLSHNAYNLCGKTSIEELIERIAVLDLFITNDSGPMHAAASTKTPLIALFGPTDEKETRPYKAQKTIVLNHHLSCSPCKKRVCPLKNEKNHLCMRSITPLEVLEAAHILLEEP</sequence>
<dbReference type="GO" id="GO:0009244">
    <property type="term" value="P:lipopolysaccharide core region biosynthetic process"/>
    <property type="evidence" value="ECO:0007669"/>
    <property type="project" value="TreeGrafter"/>
</dbReference>
<keyword evidence="1" id="KW-0328">Glycosyltransferase</keyword>
<comment type="catalytic activity">
    <reaction evidence="5">
        <text>an L-alpha-D-Hep-(1-&gt;5)-[alpha-Kdo-(2-&gt;4)]-alpha-Kdo-(2-&gt;6)-lipid A + ADP-L-glycero-beta-D-manno-heptose = an L-alpha-D-Hep-(1-&gt;3)-L-alpha-D-Hep-(1-&gt;5)-[alpha-Kdo-(2-&gt;4)]-alpha-Kdo-(2-&gt;6)-lipid A + ADP + H(+)</text>
        <dbReference type="Rhea" id="RHEA:74071"/>
        <dbReference type="ChEBI" id="CHEBI:15378"/>
        <dbReference type="ChEBI" id="CHEBI:61506"/>
        <dbReference type="ChEBI" id="CHEBI:193068"/>
        <dbReference type="ChEBI" id="CHEBI:193069"/>
        <dbReference type="ChEBI" id="CHEBI:456216"/>
        <dbReference type="EC" id="2.4.99.24"/>
    </reaction>
</comment>
<dbReference type="Gene3D" id="3.40.50.2000">
    <property type="entry name" value="Glycogen Phosphorylase B"/>
    <property type="match status" value="2"/>
</dbReference>
<accession>A0A060PNX8</accession>
<name>A0A060PNX8_HELPX</name>
<evidence type="ECO:0000256" key="1">
    <source>
        <dbReference type="ARBA" id="ARBA00022676"/>
    </source>
</evidence>
<evidence type="ECO:0000313" key="6">
    <source>
        <dbReference type="EMBL" id="BAO97204.1"/>
    </source>
</evidence>
<dbReference type="InterPro" id="IPR011910">
    <property type="entry name" value="RfaF"/>
</dbReference>
<evidence type="ECO:0000313" key="7">
    <source>
        <dbReference type="Proteomes" id="UP000031662"/>
    </source>
</evidence>
<dbReference type="EMBL" id="AP014523">
    <property type="protein sequence ID" value="BAO97204.1"/>
    <property type="molecule type" value="Genomic_DNA"/>
</dbReference>
<dbReference type="HOGENOM" id="CLU_038371_7_0_7"/>
<keyword evidence="2 6" id="KW-0808">Transferase</keyword>
<dbReference type="InterPro" id="IPR002201">
    <property type="entry name" value="Glyco_trans_9"/>
</dbReference>
<dbReference type="GO" id="GO:0008713">
    <property type="term" value="F:ADP-heptose-lipopolysaccharide heptosyltransferase activity"/>
    <property type="evidence" value="ECO:0007669"/>
    <property type="project" value="UniProtKB-EC"/>
</dbReference>
<dbReference type="EC" id="2.4.99.24" evidence="4"/>
<dbReference type="RefSeq" id="WP_041049736.1">
    <property type="nucleotide sequence ID" value="NZ_AP014523.1"/>
</dbReference>
<dbReference type="CDD" id="cd03789">
    <property type="entry name" value="GT9_LPS_heptosyltransferase"/>
    <property type="match status" value="1"/>
</dbReference>
<dbReference type="GO" id="GO:0005829">
    <property type="term" value="C:cytosol"/>
    <property type="evidence" value="ECO:0007669"/>
    <property type="project" value="TreeGrafter"/>
</dbReference>
<organism evidence="6 7">
    <name type="scientific">Helicobacter pylori NY40</name>
    <dbReference type="NCBI Taxonomy" id="1426844"/>
    <lineage>
        <taxon>Bacteria</taxon>
        <taxon>Pseudomonadati</taxon>
        <taxon>Campylobacterota</taxon>
        <taxon>Epsilonproteobacteria</taxon>
        <taxon>Campylobacterales</taxon>
        <taxon>Helicobacteraceae</taxon>
        <taxon>Helicobacter</taxon>
    </lineage>
</organism>